<keyword evidence="2" id="KW-1185">Reference proteome</keyword>
<accession>A0A679FW95</accession>
<dbReference type="EMBL" id="AP022558">
    <property type="protein sequence ID" value="BBW98965.1"/>
    <property type="molecule type" value="Genomic_DNA"/>
</dbReference>
<reference evidence="2" key="1">
    <citation type="journal article" date="2020" name="Microbiol. Resour. Announc.">
        <title>Complete Genome Sequence of Geobacillus sp. Strain E55-1, Isolated from Mine Geyser in Japan.</title>
        <authorList>
            <person name="Miyazaki K."/>
            <person name="Hase E."/>
            <person name="Tokito N."/>
        </authorList>
    </citation>
    <scope>NUCLEOTIDE SEQUENCE [LARGE SCALE GENOMIC DNA]</scope>
    <source>
        <strain evidence="2">E55-1</strain>
        <plasmid evidence="2">pGspE55-1</plasmid>
    </source>
</reference>
<protein>
    <submittedName>
        <fullName evidence="1">Uncharacterized protein</fullName>
    </submittedName>
</protein>
<geneLocation type="plasmid" evidence="1 2">
    <name>pGspE55-1</name>
</geneLocation>
<evidence type="ECO:0000313" key="2">
    <source>
        <dbReference type="Proteomes" id="UP000501421"/>
    </source>
</evidence>
<dbReference type="Proteomes" id="UP000501421">
    <property type="component" value="Plasmid pGspE55-1"/>
</dbReference>
<sequence>MKEQYQIRIGKRVFTFGAPVLNERNLVEFRNGDLFIPQIPFSPSWEVEEKEGLLRVKDEMGTPWMVFRIEDEAFLEQVRLLKKEMVEDVWRFCQRLADDEEALLLFEDVPLTFTSSTILKKGLFPKYKAAVVYVVNQKAGKVLFQNIEELLQTLHQSEKGERSIYDGEPVRVWKVSDIVRWAAQKEMALA</sequence>
<gene>
    <name evidence="1" type="ORF">GsuE55_37980</name>
</gene>
<evidence type="ECO:0000313" key="1">
    <source>
        <dbReference type="EMBL" id="BBW98965.1"/>
    </source>
</evidence>
<dbReference type="RefSeq" id="WP_172418933.1">
    <property type="nucleotide sequence ID" value="NZ_AP022558.1"/>
</dbReference>
<dbReference type="AlphaFoldDB" id="A0A679FW95"/>
<keyword evidence="1" id="KW-0614">Plasmid</keyword>
<organism evidence="1 2">
    <name type="scientific">Geobacillus subterraneus</name>
    <dbReference type="NCBI Taxonomy" id="129338"/>
    <lineage>
        <taxon>Bacteria</taxon>
        <taxon>Bacillati</taxon>
        <taxon>Bacillota</taxon>
        <taxon>Bacilli</taxon>
        <taxon>Bacillales</taxon>
        <taxon>Anoxybacillaceae</taxon>
        <taxon>Geobacillus</taxon>
    </lineage>
</organism>
<proteinExistence type="predicted"/>
<name>A0A679FW95_9BACL</name>